<gene>
    <name evidence="2" type="ORF">Acr_28g0015340</name>
</gene>
<sequence length="118" mass="12810">MLFAEVVHLAPMCLTSRTLKLLLHETPSPPRLLHSRGVCSGLTPAGNVCSLAQVAEVNIPSLRTTLTIGCSSQISTTTSVIGDGNNKVYWRWWKGRKDRGNKSVMGDGGAKDGDVYRR</sequence>
<dbReference type="EMBL" id="BJWL01000028">
    <property type="protein sequence ID" value="GFZ20829.1"/>
    <property type="molecule type" value="Genomic_DNA"/>
</dbReference>
<feature type="compositionally biased region" description="Basic and acidic residues" evidence="1">
    <location>
        <begin position="109"/>
        <end position="118"/>
    </location>
</feature>
<organism evidence="2 3">
    <name type="scientific">Actinidia rufa</name>
    <dbReference type="NCBI Taxonomy" id="165716"/>
    <lineage>
        <taxon>Eukaryota</taxon>
        <taxon>Viridiplantae</taxon>
        <taxon>Streptophyta</taxon>
        <taxon>Embryophyta</taxon>
        <taxon>Tracheophyta</taxon>
        <taxon>Spermatophyta</taxon>
        <taxon>Magnoliopsida</taxon>
        <taxon>eudicotyledons</taxon>
        <taxon>Gunneridae</taxon>
        <taxon>Pentapetalae</taxon>
        <taxon>asterids</taxon>
        <taxon>Ericales</taxon>
        <taxon>Actinidiaceae</taxon>
        <taxon>Actinidia</taxon>
    </lineage>
</organism>
<evidence type="ECO:0000256" key="1">
    <source>
        <dbReference type="SAM" id="MobiDB-lite"/>
    </source>
</evidence>
<feature type="region of interest" description="Disordered" evidence="1">
    <location>
        <begin position="98"/>
        <end position="118"/>
    </location>
</feature>
<dbReference type="Proteomes" id="UP000585474">
    <property type="component" value="Unassembled WGS sequence"/>
</dbReference>
<comment type="caution">
    <text evidence="2">The sequence shown here is derived from an EMBL/GenBank/DDBJ whole genome shotgun (WGS) entry which is preliminary data.</text>
</comment>
<accession>A0A7J0HCN9</accession>
<name>A0A7J0HCN9_9ERIC</name>
<protein>
    <submittedName>
        <fullName evidence="2">Uncharacterized protein</fullName>
    </submittedName>
</protein>
<proteinExistence type="predicted"/>
<dbReference type="AlphaFoldDB" id="A0A7J0HCN9"/>
<keyword evidence="3" id="KW-1185">Reference proteome</keyword>
<evidence type="ECO:0000313" key="3">
    <source>
        <dbReference type="Proteomes" id="UP000585474"/>
    </source>
</evidence>
<evidence type="ECO:0000313" key="2">
    <source>
        <dbReference type="EMBL" id="GFZ20829.1"/>
    </source>
</evidence>
<reference evidence="2 3" key="1">
    <citation type="submission" date="2019-07" db="EMBL/GenBank/DDBJ databases">
        <title>De Novo Assembly of kiwifruit Actinidia rufa.</title>
        <authorList>
            <person name="Sugita-Konishi S."/>
            <person name="Sato K."/>
            <person name="Mori E."/>
            <person name="Abe Y."/>
            <person name="Kisaki G."/>
            <person name="Hamano K."/>
            <person name="Suezawa K."/>
            <person name="Otani M."/>
            <person name="Fukuda T."/>
            <person name="Manabe T."/>
            <person name="Gomi K."/>
            <person name="Tabuchi M."/>
            <person name="Akimitsu K."/>
            <person name="Kataoka I."/>
        </authorList>
    </citation>
    <scope>NUCLEOTIDE SEQUENCE [LARGE SCALE GENOMIC DNA]</scope>
    <source>
        <strain evidence="3">cv. Fuchu</strain>
    </source>
</reference>